<organism evidence="1 2">
    <name type="scientific">Bacillus inaquosorum KCTC 13429</name>
    <dbReference type="NCBI Taxonomy" id="1236548"/>
    <lineage>
        <taxon>Bacteria</taxon>
        <taxon>Bacillati</taxon>
        <taxon>Bacillota</taxon>
        <taxon>Bacilli</taxon>
        <taxon>Bacillales</taxon>
        <taxon>Bacillaceae</taxon>
        <taxon>Bacillus</taxon>
    </lineage>
</organism>
<protein>
    <submittedName>
        <fullName evidence="1">Uncharacterized protein</fullName>
    </submittedName>
</protein>
<dbReference type="RefSeq" id="WP_003235529.1">
    <property type="nucleotide sequence ID" value="NZ_AMXN01000001.1"/>
</dbReference>
<evidence type="ECO:0000313" key="2">
    <source>
        <dbReference type="Proteomes" id="UP000011182"/>
    </source>
</evidence>
<dbReference type="InterPro" id="IPR029058">
    <property type="entry name" value="AB_hydrolase_fold"/>
</dbReference>
<dbReference type="AlphaFoldDB" id="A0A9W5PEG2"/>
<dbReference type="Proteomes" id="UP000011182">
    <property type="component" value="Unassembled WGS sequence"/>
</dbReference>
<proteinExistence type="predicted"/>
<dbReference type="SUPFAM" id="SSF53474">
    <property type="entry name" value="alpha/beta-Hydrolases"/>
    <property type="match status" value="1"/>
</dbReference>
<comment type="caution">
    <text evidence="1">The sequence shown here is derived from an EMBL/GenBank/DDBJ whole genome shotgun (WGS) entry which is preliminary data.</text>
</comment>
<gene>
    <name evidence="1" type="ORF">BSI_02300</name>
</gene>
<reference evidence="1 2" key="1">
    <citation type="journal article" date="2014" name="Syst. Appl. Microbiol.">
        <title>Genomic insights into the taxonomic status of the three subspecies of Bacillus subtilis.</title>
        <authorList>
            <person name="Yi H."/>
            <person name="Chun J."/>
            <person name="Cha C.J."/>
        </authorList>
    </citation>
    <scope>NUCLEOTIDE SEQUENCE [LARGE SCALE GENOMIC DNA]</scope>
    <source>
        <strain evidence="1 2">KCTC 13429</strain>
    </source>
</reference>
<sequence>MEINQLKKETVKFIDLKEYKLRIEEPYLLCVITEDGVPFEFLINIRLNQNKLLILGSGAYDNEKLKPPIFQRYTWMTEFNHSVLYFNDPTLYLNPKLSIGWGQGTKNHFYLATITNIIRELAYKIKVNSNDIFFYGSSAGGFMSLILASFLRANAIVNNPQTDVCSFYQSHVDRLFETLYPNENKDEMINQFRYRLNVCAFFQKLKHVPRIFYYQNYACSFDLETQLLPFLNSIKSEKTLTHLTADKEIELHLYYDTELGHNPLNKQKTMEIIHKAMYSS</sequence>
<evidence type="ECO:0000313" key="1">
    <source>
        <dbReference type="EMBL" id="ELS62839.1"/>
    </source>
</evidence>
<keyword evidence="2" id="KW-1185">Reference proteome</keyword>
<accession>A0A9W5PEG2</accession>
<name>A0A9W5PEG2_9BACI</name>
<dbReference type="EMBL" id="AMXN01000001">
    <property type="protein sequence ID" value="ELS62839.1"/>
    <property type="molecule type" value="Genomic_DNA"/>
</dbReference>
<dbReference type="Gene3D" id="3.40.50.1820">
    <property type="entry name" value="alpha/beta hydrolase"/>
    <property type="match status" value="1"/>
</dbReference>